<keyword evidence="3" id="KW-0804">Transcription</keyword>
<dbReference type="Proteomes" id="UP001457898">
    <property type="component" value="Unassembled WGS sequence"/>
</dbReference>
<feature type="domain" description="HTH gntR-type" evidence="4">
    <location>
        <begin position="238"/>
        <end position="306"/>
    </location>
</feature>
<gene>
    <name evidence="5" type="ORF">WMO65_03105</name>
</gene>
<dbReference type="EMBL" id="JBBMFP010000002">
    <property type="protein sequence ID" value="MEQ2429982.1"/>
    <property type="molecule type" value="Genomic_DNA"/>
</dbReference>
<dbReference type="InterPro" id="IPR036390">
    <property type="entry name" value="WH_DNA-bd_sf"/>
</dbReference>
<dbReference type="InterPro" id="IPR000524">
    <property type="entry name" value="Tscrpt_reg_HTH_GntR"/>
</dbReference>
<proteinExistence type="predicted"/>
<evidence type="ECO:0000256" key="2">
    <source>
        <dbReference type="ARBA" id="ARBA00023125"/>
    </source>
</evidence>
<evidence type="ECO:0000313" key="5">
    <source>
        <dbReference type="EMBL" id="MEQ2429982.1"/>
    </source>
</evidence>
<dbReference type="RefSeq" id="WP_148391407.1">
    <property type="nucleotide sequence ID" value="NZ_JBBMFP010000002.1"/>
</dbReference>
<dbReference type="PANTHER" id="PTHR44846:SF16">
    <property type="entry name" value="TRANSCRIPTIONAL REGULATOR PHNF-RELATED"/>
    <property type="match status" value="1"/>
</dbReference>
<reference evidence="5 6" key="1">
    <citation type="submission" date="2024-03" db="EMBL/GenBank/DDBJ databases">
        <title>Human intestinal bacterial collection.</title>
        <authorList>
            <person name="Pauvert C."/>
            <person name="Hitch T.C.A."/>
            <person name="Clavel T."/>
        </authorList>
    </citation>
    <scope>NUCLEOTIDE SEQUENCE [LARGE SCALE GENOMIC DNA]</scope>
    <source>
        <strain evidence="5 6">CLA-SR-H028</strain>
    </source>
</reference>
<evidence type="ECO:0000256" key="1">
    <source>
        <dbReference type="ARBA" id="ARBA00023015"/>
    </source>
</evidence>
<sequence>MEIDIDSELHMLVYEYFEARILFGFYDFEEKLQSAPKIAESFHLSPSTVRQAFSQLEKQGYVKLEERKVARVAYQPAPGECRERAYRYFAERRKGITEFNQSGRLLLQPLWKEGLSRCSDELLLEFLAKAQKNPDSMAVRFFLYTINMLDNQLVLNFFWEIIRYVRFPYLRKETEPLPSDLTSLPRKDILTFIGRNLFRNYELELEKVFAFLDESKPESAMEQAEPVPFEWSIYRHRPQLRYTLASQIIREAMNGRYPEGTYLPSISKMAELYGVSDMTIRRTLDILAGLGVTRSYHGRGTLVCMEEGKIDLSMSGVREGFRLYQESLHILSLTIYPVAQYVLAETSKEKRAALRQEFETLLSEKTSYRCFEILLSFIEENCTLDVIKECYGKLRELLAWGYPFALIRIQKQRMCSEYLDEISRMIQALSKDDIEGFAGIWEELLRREADRSRTFGGL</sequence>
<dbReference type="SUPFAM" id="SSF46785">
    <property type="entry name" value="Winged helix' DNA-binding domain"/>
    <property type="match status" value="2"/>
</dbReference>
<keyword evidence="2" id="KW-0238">DNA-binding</keyword>
<dbReference type="Pfam" id="PF00392">
    <property type="entry name" value="GntR"/>
    <property type="match status" value="1"/>
</dbReference>
<dbReference type="Gene3D" id="1.10.10.10">
    <property type="entry name" value="Winged helix-like DNA-binding domain superfamily/Winged helix DNA-binding domain"/>
    <property type="match status" value="2"/>
</dbReference>
<evidence type="ECO:0000259" key="4">
    <source>
        <dbReference type="PROSITE" id="PS50949"/>
    </source>
</evidence>
<organism evidence="5 6">
    <name type="scientific">Blautia caccae</name>
    <dbReference type="NCBI Taxonomy" id="3133175"/>
    <lineage>
        <taxon>Bacteria</taxon>
        <taxon>Bacillati</taxon>
        <taxon>Bacillota</taxon>
        <taxon>Clostridia</taxon>
        <taxon>Lachnospirales</taxon>
        <taxon>Lachnospiraceae</taxon>
        <taxon>Blautia</taxon>
    </lineage>
</organism>
<evidence type="ECO:0000256" key="3">
    <source>
        <dbReference type="ARBA" id="ARBA00023163"/>
    </source>
</evidence>
<feature type="domain" description="HTH gntR-type" evidence="4">
    <location>
        <begin position="7"/>
        <end position="75"/>
    </location>
</feature>
<dbReference type="SMART" id="SM00345">
    <property type="entry name" value="HTH_GNTR"/>
    <property type="match status" value="2"/>
</dbReference>
<protein>
    <submittedName>
        <fullName evidence="5">GntR family transcriptional regulator</fullName>
    </submittedName>
</protein>
<dbReference type="InterPro" id="IPR036388">
    <property type="entry name" value="WH-like_DNA-bd_sf"/>
</dbReference>
<name>A0ABV1DHY7_9FIRM</name>
<dbReference type="InterPro" id="IPR050679">
    <property type="entry name" value="Bact_HTH_transcr_reg"/>
</dbReference>
<evidence type="ECO:0000313" key="6">
    <source>
        <dbReference type="Proteomes" id="UP001457898"/>
    </source>
</evidence>
<dbReference type="PROSITE" id="PS50949">
    <property type="entry name" value="HTH_GNTR"/>
    <property type="match status" value="2"/>
</dbReference>
<comment type="caution">
    <text evidence="5">The sequence shown here is derived from an EMBL/GenBank/DDBJ whole genome shotgun (WGS) entry which is preliminary data.</text>
</comment>
<keyword evidence="6" id="KW-1185">Reference proteome</keyword>
<dbReference type="CDD" id="cd07377">
    <property type="entry name" value="WHTH_GntR"/>
    <property type="match status" value="1"/>
</dbReference>
<keyword evidence="1" id="KW-0805">Transcription regulation</keyword>
<accession>A0ABV1DHY7</accession>
<dbReference type="PANTHER" id="PTHR44846">
    <property type="entry name" value="MANNOSYL-D-GLYCERATE TRANSPORT/METABOLISM SYSTEM REPRESSOR MNGR-RELATED"/>
    <property type="match status" value="1"/>
</dbReference>